<name>G7YN60_CLOSI</name>
<evidence type="ECO:0000313" key="2">
    <source>
        <dbReference type="Proteomes" id="UP000008909"/>
    </source>
</evidence>
<sequence length="157" mass="17870">MLVVHIHTLNNRNYAYLSVDSEAFCRTARGRLITFTLEEDMLIDEMFFQIPPDAEVHVLELAGDSVRQLSGRNTIADKGALFRRCFGEKSRVIPKCTNAKQYVQIFVARWVKHTVIDLVQSCFMQASQTRRGKPQSVNENCYGLANSSLLCVINRRG</sequence>
<dbReference type="AlphaFoldDB" id="G7YN60"/>
<evidence type="ECO:0000313" key="1">
    <source>
        <dbReference type="EMBL" id="GAA54391.1"/>
    </source>
</evidence>
<protein>
    <submittedName>
        <fullName evidence="1">Uncharacterized protein</fullName>
    </submittedName>
</protein>
<gene>
    <name evidence="1" type="ORF">CLF_102732</name>
</gene>
<accession>G7YN60</accession>
<reference evidence="1" key="1">
    <citation type="journal article" date="2011" name="Genome Biol.">
        <title>The draft genome of the carcinogenic human liver fluke Clonorchis sinensis.</title>
        <authorList>
            <person name="Wang X."/>
            <person name="Chen W."/>
            <person name="Huang Y."/>
            <person name="Sun J."/>
            <person name="Men J."/>
            <person name="Liu H."/>
            <person name="Luo F."/>
            <person name="Guo L."/>
            <person name="Lv X."/>
            <person name="Deng C."/>
            <person name="Zhou C."/>
            <person name="Fan Y."/>
            <person name="Li X."/>
            <person name="Huang L."/>
            <person name="Hu Y."/>
            <person name="Liang C."/>
            <person name="Hu X."/>
            <person name="Xu J."/>
            <person name="Yu X."/>
        </authorList>
    </citation>
    <scope>NUCLEOTIDE SEQUENCE [LARGE SCALE GENOMIC DNA]</scope>
    <source>
        <strain evidence="1">Henan</strain>
    </source>
</reference>
<reference key="2">
    <citation type="submission" date="2011-10" db="EMBL/GenBank/DDBJ databases">
        <title>The genome and transcriptome sequence of Clonorchis sinensis provide insights into the carcinogenic liver fluke.</title>
        <authorList>
            <person name="Wang X."/>
            <person name="Huang Y."/>
            <person name="Chen W."/>
            <person name="Liu H."/>
            <person name="Guo L."/>
            <person name="Chen Y."/>
            <person name="Luo F."/>
            <person name="Zhou W."/>
            <person name="Sun J."/>
            <person name="Mao Q."/>
            <person name="Liang P."/>
            <person name="Zhou C."/>
            <person name="Tian Y."/>
            <person name="Men J."/>
            <person name="Lv X."/>
            <person name="Huang L."/>
            <person name="Zhou J."/>
            <person name="Hu Y."/>
            <person name="Li R."/>
            <person name="Zhang F."/>
            <person name="Lei H."/>
            <person name="Li X."/>
            <person name="Hu X."/>
            <person name="Liang C."/>
            <person name="Xu J."/>
            <person name="Wu Z."/>
            <person name="Yu X."/>
        </authorList>
    </citation>
    <scope>NUCLEOTIDE SEQUENCE</scope>
    <source>
        <strain>Henan</strain>
    </source>
</reference>
<dbReference type="Proteomes" id="UP000008909">
    <property type="component" value="Unassembled WGS sequence"/>
</dbReference>
<dbReference type="EMBL" id="DF143889">
    <property type="protein sequence ID" value="GAA54391.1"/>
    <property type="molecule type" value="Genomic_DNA"/>
</dbReference>
<organism evidence="1 2">
    <name type="scientific">Clonorchis sinensis</name>
    <name type="common">Chinese liver fluke</name>
    <dbReference type="NCBI Taxonomy" id="79923"/>
    <lineage>
        <taxon>Eukaryota</taxon>
        <taxon>Metazoa</taxon>
        <taxon>Spiralia</taxon>
        <taxon>Lophotrochozoa</taxon>
        <taxon>Platyhelminthes</taxon>
        <taxon>Trematoda</taxon>
        <taxon>Digenea</taxon>
        <taxon>Opisthorchiida</taxon>
        <taxon>Opisthorchiata</taxon>
        <taxon>Opisthorchiidae</taxon>
        <taxon>Clonorchis</taxon>
    </lineage>
</organism>
<proteinExistence type="predicted"/>
<keyword evidence="2" id="KW-1185">Reference proteome</keyword>